<sequence>MATTSCDGKPMMQVLPVEILQIICDVMPLPSLGNFRRTCRAAGAIGEKPLVESLHVMFSYKSFQNLLNISHHASLRRYVTSIFYEVRFLEEVEFSEFKSNVLEIEEPGGRLTEVDQEAIANAWKAYKPALDTQMHMKRTNYDFAVLAQALPRFPILKKIEMSSEYGCPSETMTKAFETTMAIPGLMMDGGEISDDEETGTRSLGSLLLAAANMPAPLETLSAHRIHWSFFNPSPIDLHFGAFIYLRHVDLVLEPDYDDWSEQDAVKARHMELGKALRSAKGLETLRLTFDDADTVPKAVLLQRQMNVPVVWERIAEGMTWPCLHTLELTVATTSEAGISDFLKRHSKTLKVIKWHNMWLAGSALGWNRIFRRMKKHMKLTAVEFGGIWGGDSSSSAEPKLLKMEDEVGSRVAASIVRGRKSRNKFRAVEGPVVRVDSPLQPFVDDAAAA</sequence>
<name>A0A8H7WKL4_9HELO</name>
<comment type="caution">
    <text evidence="1">The sequence shown here is derived from an EMBL/GenBank/DDBJ whole genome shotgun (WGS) entry which is preliminary data.</text>
</comment>
<evidence type="ECO:0008006" key="3">
    <source>
        <dbReference type="Google" id="ProtNLM"/>
    </source>
</evidence>
<reference evidence="1" key="1">
    <citation type="submission" date="2021-02" db="EMBL/GenBank/DDBJ databases">
        <title>Genome sequence Cadophora malorum strain M34.</title>
        <authorList>
            <person name="Stefanovic E."/>
            <person name="Vu D."/>
            <person name="Scully C."/>
            <person name="Dijksterhuis J."/>
            <person name="Roader J."/>
            <person name="Houbraken J."/>
        </authorList>
    </citation>
    <scope>NUCLEOTIDE SEQUENCE</scope>
    <source>
        <strain evidence="1">M34</strain>
    </source>
</reference>
<gene>
    <name evidence="1" type="ORF">IFR04_000366</name>
</gene>
<keyword evidence="2" id="KW-1185">Reference proteome</keyword>
<protein>
    <recommendedName>
        <fullName evidence="3">F-box domain-containing protein</fullName>
    </recommendedName>
</protein>
<evidence type="ECO:0000313" key="1">
    <source>
        <dbReference type="EMBL" id="KAG4426484.1"/>
    </source>
</evidence>
<dbReference type="EMBL" id="JAFJYH010000002">
    <property type="protein sequence ID" value="KAG4426484.1"/>
    <property type="molecule type" value="Genomic_DNA"/>
</dbReference>
<dbReference type="AlphaFoldDB" id="A0A8H7WKL4"/>
<dbReference type="OrthoDB" id="5422579at2759"/>
<proteinExistence type="predicted"/>
<accession>A0A8H7WKL4</accession>
<dbReference type="CDD" id="cd09917">
    <property type="entry name" value="F-box_SF"/>
    <property type="match status" value="1"/>
</dbReference>
<dbReference type="Proteomes" id="UP000664132">
    <property type="component" value="Unassembled WGS sequence"/>
</dbReference>
<organism evidence="1 2">
    <name type="scientific">Cadophora malorum</name>
    <dbReference type="NCBI Taxonomy" id="108018"/>
    <lineage>
        <taxon>Eukaryota</taxon>
        <taxon>Fungi</taxon>
        <taxon>Dikarya</taxon>
        <taxon>Ascomycota</taxon>
        <taxon>Pezizomycotina</taxon>
        <taxon>Leotiomycetes</taxon>
        <taxon>Helotiales</taxon>
        <taxon>Ploettnerulaceae</taxon>
        <taxon>Cadophora</taxon>
    </lineage>
</organism>
<evidence type="ECO:0000313" key="2">
    <source>
        <dbReference type="Proteomes" id="UP000664132"/>
    </source>
</evidence>